<comment type="caution">
    <text evidence="1">The sequence shown here is derived from an EMBL/GenBank/DDBJ whole genome shotgun (WGS) entry which is preliminary data.</text>
</comment>
<gene>
    <name evidence="1" type="ORF">GGR88_000444</name>
</gene>
<dbReference type="RefSeq" id="WP_167952552.1">
    <property type="nucleotide sequence ID" value="NZ_JAATJE010000001.1"/>
</dbReference>
<reference evidence="1 2" key="1">
    <citation type="submission" date="2020-03" db="EMBL/GenBank/DDBJ databases">
        <title>Genomic Encyclopedia of Type Strains, Phase IV (KMG-IV): sequencing the most valuable type-strain genomes for metagenomic binning, comparative biology and taxonomic classification.</title>
        <authorList>
            <person name="Goeker M."/>
        </authorList>
    </citation>
    <scope>NUCLEOTIDE SEQUENCE [LARGE SCALE GENOMIC DNA]</scope>
    <source>
        <strain evidence="1 2">DSM 27651</strain>
    </source>
</reference>
<dbReference type="InterPro" id="IPR011989">
    <property type="entry name" value="ARM-like"/>
</dbReference>
<evidence type="ECO:0008006" key="3">
    <source>
        <dbReference type="Google" id="ProtNLM"/>
    </source>
</evidence>
<protein>
    <recommendedName>
        <fullName evidence="3">HEAT repeat domain-containing protein</fullName>
    </recommendedName>
</protein>
<dbReference type="EMBL" id="JAATJE010000001">
    <property type="protein sequence ID" value="NJC32970.1"/>
    <property type="molecule type" value="Genomic_DNA"/>
</dbReference>
<name>A0ABX0XIB5_9SPHN</name>
<keyword evidence="2" id="KW-1185">Reference proteome</keyword>
<evidence type="ECO:0000313" key="1">
    <source>
        <dbReference type="EMBL" id="NJC32970.1"/>
    </source>
</evidence>
<dbReference type="Gene3D" id="1.25.10.10">
    <property type="entry name" value="Leucine-rich Repeat Variant"/>
    <property type="match status" value="1"/>
</dbReference>
<proteinExistence type="predicted"/>
<sequence>MPSTAGLDRSLNDGTITRRLTRATARARTAIERQPDLRRLQHLLTSPAPHAAEMERRLRPLLQDVRWIRPLLVDLSDLIAAEPLLELPLIATAAGPERAVVIGSSAQATVSLVLRNVAPVPPSVRVGGQVVLHRLLSGSAAVQRWRGSPIDDAFTLHDAPRLIAGRWHALRADRIVREDGRRDGMLWRVDRPAVLLRAAIHSGRSCYARVHDDQGMIMGASAIDDGASRLAMLATMLTSMARADALPAIGRLLEARDFSLRWLAARLIGMLDDDAGRASLLRLEGDPHPEVREAAHRGLLSNSGAA</sequence>
<accession>A0ABX0XIB5</accession>
<dbReference type="Proteomes" id="UP000734218">
    <property type="component" value="Unassembled WGS sequence"/>
</dbReference>
<dbReference type="SUPFAM" id="SSF48371">
    <property type="entry name" value="ARM repeat"/>
    <property type="match status" value="1"/>
</dbReference>
<evidence type="ECO:0000313" key="2">
    <source>
        <dbReference type="Proteomes" id="UP000734218"/>
    </source>
</evidence>
<organism evidence="1 2">
    <name type="scientific">Sphingomonas jejuensis</name>
    <dbReference type="NCBI Taxonomy" id="904715"/>
    <lineage>
        <taxon>Bacteria</taxon>
        <taxon>Pseudomonadati</taxon>
        <taxon>Pseudomonadota</taxon>
        <taxon>Alphaproteobacteria</taxon>
        <taxon>Sphingomonadales</taxon>
        <taxon>Sphingomonadaceae</taxon>
        <taxon>Sphingomonas</taxon>
    </lineage>
</organism>
<dbReference type="InterPro" id="IPR016024">
    <property type="entry name" value="ARM-type_fold"/>
</dbReference>